<proteinExistence type="predicted"/>
<accession>A0A1M5F6L3</accession>
<dbReference type="AlphaFoldDB" id="A0A1M5F6L3"/>
<dbReference type="EMBL" id="FQVD01000041">
    <property type="protein sequence ID" value="SHF87159.1"/>
    <property type="molecule type" value="Genomic_DNA"/>
</dbReference>
<keyword evidence="1" id="KW-0472">Membrane</keyword>
<reference evidence="2 3" key="1">
    <citation type="submission" date="2016-11" db="EMBL/GenBank/DDBJ databases">
        <authorList>
            <person name="Jaros S."/>
            <person name="Januszkiewicz K."/>
            <person name="Wedrychowicz H."/>
        </authorList>
    </citation>
    <scope>NUCLEOTIDE SEQUENCE [LARGE SCALE GENOMIC DNA]</scope>
    <source>
        <strain evidence="2 3">DSM 26883</strain>
    </source>
</reference>
<dbReference type="Proteomes" id="UP000184436">
    <property type="component" value="Unassembled WGS sequence"/>
</dbReference>
<organism evidence="2 3">
    <name type="scientific">Bacteroides faecichinchillae</name>
    <dbReference type="NCBI Taxonomy" id="871325"/>
    <lineage>
        <taxon>Bacteria</taxon>
        <taxon>Pseudomonadati</taxon>
        <taxon>Bacteroidota</taxon>
        <taxon>Bacteroidia</taxon>
        <taxon>Bacteroidales</taxon>
        <taxon>Bacteroidaceae</taxon>
        <taxon>Bacteroides</taxon>
    </lineage>
</organism>
<evidence type="ECO:0000256" key="1">
    <source>
        <dbReference type="SAM" id="Phobius"/>
    </source>
</evidence>
<keyword evidence="3" id="KW-1185">Reference proteome</keyword>
<keyword evidence="1" id="KW-0812">Transmembrane</keyword>
<gene>
    <name evidence="2" type="ORF">SAMN05444349_14140</name>
</gene>
<keyword evidence="1" id="KW-1133">Transmembrane helix</keyword>
<name>A0A1M5F6L3_9BACE</name>
<evidence type="ECO:0000313" key="2">
    <source>
        <dbReference type="EMBL" id="SHF87159.1"/>
    </source>
</evidence>
<dbReference type="OrthoDB" id="1049884at2"/>
<dbReference type="RefSeq" id="WP_025076490.1">
    <property type="nucleotide sequence ID" value="NZ_FQVD01000041.1"/>
</dbReference>
<feature type="transmembrane region" description="Helical" evidence="1">
    <location>
        <begin position="12"/>
        <end position="32"/>
    </location>
</feature>
<protein>
    <submittedName>
        <fullName evidence="2">Uncharacterized protein</fullName>
    </submittedName>
</protein>
<evidence type="ECO:0000313" key="3">
    <source>
        <dbReference type="Proteomes" id="UP000184436"/>
    </source>
</evidence>
<dbReference type="STRING" id="871325.SAMN05444349_14140"/>
<sequence>MLNFNLYTIDWTAIGSMATTIAVISAFISISVSNKQNRKNRKLQILLIRKEQEQKRLDEMVSNILEINHSIKPIDILDFSSKWIDKTFTTEDRCKIDHIAEQDQLNNIRLNIQLIKLKNYPAAKLLLDRLNIIRNIYGSWASNINALHVFLNPDSELPAEQRDVVITNIVDQMVEMCKKTDSQYVLVIDDIYKNRTNIVDIARDIMNIFESEMSHQIQAHKLDFEKELYDFVKKEQERIDCIVEL</sequence>